<evidence type="ECO:0000313" key="1">
    <source>
        <dbReference type="EMBL" id="CDL86624.1"/>
    </source>
</evidence>
<comment type="caution">
    <text evidence="1">The sequence shown here is derived from an EMBL/GenBank/DDBJ whole genome shotgun (WGS) entry which is preliminary data.</text>
</comment>
<accession>W1J7B7</accession>
<protein>
    <submittedName>
        <fullName evidence="1">Uncharacterized protein</fullName>
    </submittedName>
</protein>
<name>W1J7B7_9GAMM</name>
<gene>
    <name evidence="1" type="ORF">XCR1_4270004</name>
</gene>
<dbReference type="AlphaFoldDB" id="W1J7B7"/>
<reference evidence="1 2" key="1">
    <citation type="submission" date="2013-11" db="EMBL/GenBank/DDBJ databases">
        <title>Draft genome sequence and annotation of the entomopathogenic bacterium, Xenorhabdus cabanillasi strain JM26.</title>
        <authorList>
            <person name="Gualtieri M."/>
            <person name="Ogier J.C."/>
            <person name="Pages S."/>
            <person name="Givaudan A."/>
            <person name="Gaudriault S."/>
        </authorList>
    </citation>
    <scope>NUCLEOTIDE SEQUENCE [LARGE SCALE GENOMIC DNA]</scope>
    <source>
        <strain evidence="1 2">JM26</strain>
    </source>
</reference>
<dbReference type="Proteomes" id="UP000019197">
    <property type="component" value="Unassembled WGS sequence"/>
</dbReference>
<sequence>MTHKIHDHAVVLKADAQASTQERQLYSIKKAVAALVEFVTASLDELGIDKLHEITDPSLDELADIVSQLSNEAKQHDDLNLQQILLFAQILINDIKIKNPEMCANSSRMLKKSPLY</sequence>
<dbReference type="EMBL" id="CBXE010000365">
    <property type="protein sequence ID" value="CDL86624.1"/>
    <property type="molecule type" value="Genomic_DNA"/>
</dbReference>
<proteinExistence type="predicted"/>
<organism evidence="1 2">
    <name type="scientific">Xenorhabdus cabanillasii JM26</name>
    <dbReference type="NCBI Taxonomy" id="1427517"/>
    <lineage>
        <taxon>Bacteria</taxon>
        <taxon>Pseudomonadati</taxon>
        <taxon>Pseudomonadota</taxon>
        <taxon>Gammaproteobacteria</taxon>
        <taxon>Enterobacterales</taxon>
        <taxon>Morganellaceae</taxon>
        <taxon>Xenorhabdus</taxon>
    </lineage>
</organism>
<evidence type="ECO:0000313" key="2">
    <source>
        <dbReference type="Proteomes" id="UP000019197"/>
    </source>
</evidence>
<dbReference type="RefSeq" id="WP_232217517.1">
    <property type="nucleotide sequence ID" value="NZ_CAWLVK010000365.1"/>
</dbReference>